<evidence type="ECO:0000256" key="1">
    <source>
        <dbReference type="ARBA" id="ARBA00021141"/>
    </source>
</evidence>
<dbReference type="PROSITE" id="PS50102">
    <property type="entry name" value="RRM"/>
    <property type="match status" value="1"/>
</dbReference>
<evidence type="ECO:0000256" key="5">
    <source>
        <dbReference type="SAM" id="MobiDB-lite"/>
    </source>
</evidence>
<feature type="region of interest" description="Disordered" evidence="5">
    <location>
        <begin position="245"/>
        <end position="271"/>
    </location>
</feature>
<dbReference type="AlphaFoldDB" id="A0A8C8M7G9"/>
<dbReference type="InterPro" id="IPR035979">
    <property type="entry name" value="RBD_domain_sf"/>
</dbReference>
<dbReference type="GeneTree" id="ENSGT00390000013765"/>
<dbReference type="GO" id="GO:0003723">
    <property type="term" value="F:RNA binding"/>
    <property type="evidence" value="ECO:0007669"/>
    <property type="project" value="UniProtKB-UniRule"/>
</dbReference>
<reference evidence="7" key="1">
    <citation type="submission" date="2025-08" db="UniProtKB">
        <authorList>
            <consortium name="Ensembl"/>
        </authorList>
    </citation>
    <scope>IDENTIFICATION</scope>
</reference>
<keyword evidence="2 4" id="KW-0694">RNA-binding</keyword>
<sequence>MESAVESSPIVTENKGITLPEVESASIVSESEKPILSAVETVESPSTISENKELTPSAVKDKDVSIVSECKKTTPCAVETNDNEDITIVSESKKPTKAPSAVENASIISESSSHEGHRLWIGNIDPKITEYHLVKLLERFGKVKQFDFLFHKSGPMEGQPRGYCFVNFHTKEEAERAIHCLNGKLALSKKLVVRWAHAQRFEGFRGDKNGPASLVPSCSAELDLPTSLSTSATIIAIEAKPQMMENPDGEEYQGHSTYMYNKPPEKKHLQP</sequence>
<dbReference type="InterPro" id="IPR039157">
    <property type="entry name" value="RBM18_RRM"/>
</dbReference>
<dbReference type="Ensembl" id="ENSOTST00005075114.2">
    <property type="protein sequence ID" value="ENSOTSP00005069166.2"/>
    <property type="gene ID" value="ENSOTSG00005032913.2"/>
</dbReference>
<proteinExistence type="predicted"/>
<evidence type="ECO:0000256" key="2">
    <source>
        <dbReference type="ARBA" id="ARBA00022884"/>
    </source>
</evidence>
<organism evidence="7 8">
    <name type="scientific">Oncorhynchus tshawytscha</name>
    <name type="common">Chinook salmon</name>
    <name type="synonym">Salmo tshawytscha</name>
    <dbReference type="NCBI Taxonomy" id="74940"/>
    <lineage>
        <taxon>Eukaryota</taxon>
        <taxon>Metazoa</taxon>
        <taxon>Chordata</taxon>
        <taxon>Craniata</taxon>
        <taxon>Vertebrata</taxon>
        <taxon>Euteleostomi</taxon>
        <taxon>Actinopterygii</taxon>
        <taxon>Neopterygii</taxon>
        <taxon>Teleostei</taxon>
        <taxon>Protacanthopterygii</taxon>
        <taxon>Salmoniformes</taxon>
        <taxon>Salmonidae</taxon>
        <taxon>Salmoninae</taxon>
        <taxon>Oncorhynchus</taxon>
    </lineage>
</organism>
<dbReference type="Pfam" id="PF00076">
    <property type="entry name" value="RRM_1"/>
    <property type="match status" value="1"/>
</dbReference>
<evidence type="ECO:0000256" key="3">
    <source>
        <dbReference type="ARBA" id="ARBA00030780"/>
    </source>
</evidence>
<accession>A0A8C8M7G9</accession>
<dbReference type="InterPro" id="IPR000504">
    <property type="entry name" value="RRM_dom"/>
</dbReference>
<evidence type="ECO:0000313" key="7">
    <source>
        <dbReference type="Ensembl" id="ENSOTSP00005069166.2"/>
    </source>
</evidence>
<feature type="domain" description="RRM" evidence="6">
    <location>
        <begin position="117"/>
        <end position="198"/>
    </location>
</feature>
<gene>
    <name evidence="7" type="primary">RBM18</name>
</gene>
<evidence type="ECO:0000313" key="8">
    <source>
        <dbReference type="Proteomes" id="UP000694402"/>
    </source>
</evidence>
<name>A0A8C8M7G9_ONCTS</name>
<evidence type="ECO:0000259" key="6">
    <source>
        <dbReference type="PROSITE" id="PS50102"/>
    </source>
</evidence>
<protein>
    <recommendedName>
        <fullName evidence="1">Probable RNA-binding protein 18</fullName>
    </recommendedName>
    <alternativeName>
        <fullName evidence="3">RNA-binding motif protein 18</fullName>
    </alternativeName>
</protein>
<dbReference type="SMART" id="SM00360">
    <property type="entry name" value="RRM"/>
    <property type="match status" value="1"/>
</dbReference>
<dbReference type="CDD" id="cd12355">
    <property type="entry name" value="RRM_RBM18"/>
    <property type="match status" value="1"/>
</dbReference>
<reference evidence="7" key="2">
    <citation type="submission" date="2025-09" db="UniProtKB">
        <authorList>
            <consortium name="Ensembl"/>
        </authorList>
    </citation>
    <scope>IDENTIFICATION</scope>
</reference>
<keyword evidence="8" id="KW-1185">Reference proteome</keyword>
<dbReference type="Proteomes" id="UP000694402">
    <property type="component" value="Unassembled WGS sequence"/>
</dbReference>
<dbReference type="PANTHER" id="PTHR21245">
    <property type="entry name" value="HETEROGENEOUS NUCLEAR RIBONUCLEOPROTEIN"/>
    <property type="match status" value="1"/>
</dbReference>
<evidence type="ECO:0000256" key="4">
    <source>
        <dbReference type="PROSITE-ProRule" id="PRU00176"/>
    </source>
</evidence>
<dbReference type="SUPFAM" id="SSF54928">
    <property type="entry name" value="RNA-binding domain, RBD"/>
    <property type="match status" value="1"/>
</dbReference>
<dbReference type="FunFam" id="3.30.70.330:FF:000185">
    <property type="entry name" value="Probable RNA-binding protein 18"/>
    <property type="match status" value="1"/>
</dbReference>
<dbReference type="Gene3D" id="3.30.70.330">
    <property type="match status" value="1"/>
</dbReference>
<dbReference type="InterPro" id="IPR012677">
    <property type="entry name" value="Nucleotide-bd_a/b_plait_sf"/>
</dbReference>